<evidence type="ECO:0000256" key="6">
    <source>
        <dbReference type="ARBA" id="ARBA00022606"/>
    </source>
</evidence>
<dbReference type="EMBL" id="JAFIRR010000033">
    <property type="protein sequence ID" value="MCO6415807.1"/>
    <property type="molecule type" value="Genomic_DNA"/>
</dbReference>
<dbReference type="SMART" id="SM00086">
    <property type="entry name" value="PAC"/>
    <property type="match status" value="1"/>
</dbReference>
<keyword evidence="10" id="KW-0677">Repeat</keyword>
<keyword evidence="15" id="KW-0843">Virulence</keyword>
<evidence type="ECO:0000256" key="8">
    <source>
        <dbReference type="ARBA" id="ARBA00022643"/>
    </source>
</evidence>
<keyword evidence="6" id="KW-0716">Sensory transduction</keyword>
<dbReference type="RefSeq" id="WP_252952410.1">
    <property type="nucleotide sequence ID" value="NZ_JAFIRR010000033.1"/>
</dbReference>
<keyword evidence="4" id="KW-0600">Photoreceptor protein</keyword>
<dbReference type="PROSITE" id="PS50112">
    <property type="entry name" value="PAS"/>
    <property type="match status" value="1"/>
</dbReference>
<dbReference type="NCBIfam" id="TIGR00229">
    <property type="entry name" value="sensory_box"/>
    <property type="match status" value="1"/>
</dbReference>
<dbReference type="InterPro" id="IPR000014">
    <property type="entry name" value="PAS"/>
</dbReference>
<evidence type="ECO:0000256" key="12">
    <source>
        <dbReference type="ARBA" id="ARBA00022777"/>
    </source>
</evidence>
<evidence type="ECO:0000256" key="3">
    <source>
        <dbReference type="ARBA" id="ARBA00012438"/>
    </source>
</evidence>
<sequence>MAGDTRKAPGLRTHLLALVLVVLIPALGLGTATAWHMARNYRAASEERLTDTARALALALDREVEAHAAALVALAASPLLDRDDLAGFYAHARGAAEAIGTPIVLVGADLRQRLHTARPLGSPLPATGVPAAVRAALDTGQPAVSDLLVGAVLGVPVAAVVVPVVREGRAEAALVALVAPARLSRLLASQGLSDGAFATLVDSRGVVVARSADPEALVGRSVPGWFSKAAARRDAGVLRGRALPGHDVILAFRRLANASTWTVVVAEPLAAYEASWRDPLLALGAGGTATFLAALAAAAWLGRRILRPVRALAAQAEAVAASGGEVPVAEGVPVDVAEFEGLRLSMRRAEEALRERETRLRAVVDTAVDAIIVIDGRGRVQSFNRSAETIFGYAADEVVGRNVSTLMPEPDASRHDGYLAHYSETGERRIIGIGREVEGRRKDGSTVPLDLSIAEWRDAGGARFFTGIMRDITLRKEVEARQKILMREVDHRAKNALAVVQSVVRLTPVDDPRAYARAIEARVSALARAHTLLAEQGWAGTDLSALVAVELAPYGATSVSFVGPAVPIAHTAAQPIGMVLHEMATNAAKHGALSRPGGLVTLRWWLEGGGLRLRWEESGGPSIAEPPTRRGFGSRLIEATVRTQLGGTVERRWEPGGLVCEIAVPLARAVAAERLPDDVAPLSKHKWAATAAPRGQGTALPGRPAGLQ</sequence>
<comment type="subcellular location">
    <subcellularLocation>
        <location evidence="2">Membrane</location>
    </subcellularLocation>
</comment>
<evidence type="ECO:0000256" key="4">
    <source>
        <dbReference type="ARBA" id="ARBA00022543"/>
    </source>
</evidence>
<dbReference type="Gene3D" id="3.30.565.10">
    <property type="entry name" value="Histidine kinase-like ATPase, C-terminal domain"/>
    <property type="match status" value="1"/>
</dbReference>
<evidence type="ECO:0000256" key="17">
    <source>
        <dbReference type="SAM" id="MobiDB-lite"/>
    </source>
</evidence>
<organism evidence="22 23">
    <name type="scientific">Siccirubricoccus soli</name>
    <dbReference type="NCBI Taxonomy" id="2899147"/>
    <lineage>
        <taxon>Bacteria</taxon>
        <taxon>Pseudomonadati</taxon>
        <taxon>Pseudomonadota</taxon>
        <taxon>Alphaproteobacteria</taxon>
        <taxon>Acetobacterales</taxon>
        <taxon>Roseomonadaceae</taxon>
        <taxon>Siccirubricoccus</taxon>
    </lineage>
</organism>
<dbReference type="Pfam" id="PF07536">
    <property type="entry name" value="HWE_HK"/>
    <property type="match status" value="1"/>
</dbReference>
<dbReference type="InterPro" id="IPR000700">
    <property type="entry name" value="PAS-assoc_C"/>
</dbReference>
<dbReference type="PANTHER" id="PTHR41523:SF8">
    <property type="entry name" value="ETHYLENE RESPONSE SENSOR PROTEIN"/>
    <property type="match status" value="1"/>
</dbReference>
<feature type="transmembrane region" description="Helical" evidence="18">
    <location>
        <begin position="280"/>
        <end position="301"/>
    </location>
</feature>
<keyword evidence="11" id="KW-0547">Nucleotide-binding</keyword>
<feature type="domain" description="PAS" evidence="19">
    <location>
        <begin position="356"/>
        <end position="409"/>
    </location>
</feature>
<keyword evidence="8" id="KW-0288">FMN</keyword>
<keyword evidence="18" id="KW-0812">Transmembrane</keyword>
<evidence type="ECO:0000259" key="19">
    <source>
        <dbReference type="PROSITE" id="PS50112"/>
    </source>
</evidence>
<dbReference type="InterPro" id="IPR003660">
    <property type="entry name" value="HAMP_dom"/>
</dbReference>
<dbReference type="Pfam" id="PF00989">
    <property type="entry name" value="PAS"/>
    <property type="match status" value="1"/>
</dbReference>
<evidence type="ECO:0000256" key="11">
    <source>
        <dbReference type="ARBA" id="ARBA00022741"/>
    </source>
</evidence>
<evidence type="ECO:0000313" key="23">
    <source>
        <dbReference type="Proteomes" id="UP001523392"/>
    </source>
</evidence>
<dbReference type="Gene3D" id="3.30.450.20">
    <property type="entry name" value="PAS domain"/>
    <property type="match status" value="2"/>
</dbReference>
<evidence type="ECO:0000259" key="20">
    <source>
        <dbReference type="PROSITE" id="PS50113"/>
    </source>
</evidence>
<feature type="domain" description="PAC" evidence="20">
    <location>
        <begin position="433"/>
        <end position="484"/>
    </location>
</feature>
<dbReference type="PROSITE" id="PS50885">
    <property type="entry name" value="HAMP"/>
    <property type="match status" value="1"/>
</dbReference>
<dbReference type="SUPFAM" id="SSF55874">
    <property type="entry name" value="ATPase domain of HSP90 chaperone/DNA topoisomerase II/histidine kinase"/>
    <property type="match status" value="1"/>
</dbReference>
<gene>
    <name evidence="22" type="ORF">JYK14_06400</name>
</gene>
<protein>
    <recommendedName>
        <fullName evidence="3">histidine kinase</fullName>
        <ecNumber evidence="3">2.7.13.3</ecNumber>
    </recommendedName>
</protein>
<evidence type="ECO:0000313" key="22">
    <source>
        <dbReference type="EMBL" id="MCO6415807.1"/>
    </source>
</evidence>
<evidence type="ECO:0000256" key="16">
    <source>
        <dbReference type="ARBA" id="ARBA00023170"/>
    </source>
</evidence>
<reference evidence="22 23" key="1">
    <citation type="submission" date="2021-12" db="EMBL/GenBank/DDBJ databases">
        <title>Siccirubricoccus leaddurans sp. nov., a high concentration Zn2+ tolerance bacterium.</title>
        <authorList>
            <person name="Cao Y."/>
        </authorList>
    </citation>
    <scope>NUCLEOTIDE SEQUENCE [LARGE SCALE GENOMIC DNA]</scope>
    <source>
        <strain evidence="22 23">KC 17139</strain>
    </source>
</reference>
<dbReference type="InterPro" id="IPR035965">
    <property type="entry name" value="PAS-like_dom_sf"/>
</dbReference>
<keyword evidence="12" id="KW-0418">Kinase</keyword>
<proteinExistence type="predicted"/>
<keyword evidence="5" id="KW-0597">Phosphoprotein</keyword>
<dbReference type="SMART" id="SM00091">
    <property type="entry name" value="PAS"/>
    <property type="match status" value="1"/>
</dbReference>
<evidence type="ECO:0000256" key="13">
    <source>
        <dbReference type="ARBA" id="ARBA00022840"/>
    </source>
</evidence>
<dbReference type="Proteomes" id="UP001523392">
    <property type="component" value="Unassembled WGS sequence"/>
</dbReference>
<keyword evidence="7" id="KW-0285">Flavoprotein</keyword>
<keyword evidence="23" id="KW-1185">Reference proteome</keyword>
<dbReference type="PROSITE" id="PS50113">
    <property type="entry name" value="PAC"/>
    <property type="match status" value="1"/>
</dbReference>
<feature type="region of interest" description="Disordered" evidence="17">
    <location>
        <begin position="686"/>
        <end position="708"/>
    </location>
</feature>
<dbReference type="SMART" id="SM00911">
    <property type="entry name" value="HWE_HK"/>
    <property type="match status" value="1"/>
</dbReference>
<keyword evidence="14" id="KW-0157">Chromophore</keyword>
<evidence type="ECO:0000256" key="15">
    <source>
        <dbReference type="ARBA" id="ARBA00023026"/>
    </source>
</evidence>
<evidence type="ECO:0000259" key="21">
    <source>
        <dbReference type="PROSITE" id="PS50885"/>
    </source>
</evidence>
<evidence type="ECO:0000256" key="14">
    <source>
        <dbReference type="ARBA" id="ARBA00022991"/>
    </source>
</evidence>
<feature type="domain" description="HAMP" evidence="21">
    <location>
        <begin position="303"/>
        <end position="358"/>
    </location>
</feature>
<accession>A0ABT1D1K5</accession>
<name>A0ABT1D1K5_9PROT</name>
<dbReference type="InterPro" id="IPR036890">
    <property type="entry name" value="HATPase_C_sf"/>
</dbReference>
<dbReference type="CDD" id="cd18774">
    <property type="entry name" value="PDC2_HK_sensor"/>
    <property type="match status" value="1"/>
</dbReference>
<dbReference type="CDD" id="cd00130">
    <property type="entry name" value="PAS"/>
    <property type="match status" value="1"/>
</dbReference>
<evidence type="ECO:0000256" key="7">
    <source>
        <dbReference type="ARBA" id="ARBA00022630"/>
    </source>
</evidence>
<comment type="caution">
    <text evidence="22">The sequence shown here is derived from an EMBL/GenBank/DDBJ whole genome shotgun (WGS) entry which is preliminary data.</text>
</comment>
<keyword evidence="16" id="KW-0675">Receptor</keyword>
<dbReference type="InterPro" id="IPR011102">
    <property type="entry name" value="Sig_transdc_His_kinase_HWE"/>
</dbReference>
<evidence type="ECO:0000256" key="9">
    <source>
        <dbReference type="ARBA" id="ARBA00022679"/>
    </source>
</evidence>
<dbReference type="EC" id="2.7.13.3" evidence="3"/>
<evidence type="ECO:0000256" key="5">
    <source>
        <dbReference type="ARBA" id="ARBA00022553"/>
    </source>
</evidence>
<evidence type="ECO:0000256" key="18">
    <source>
        <dbReference type="SAM" id="Phobius"/>
    </source>
</evidence>
<keyword evidence="13" id="KW-0067">ATP-binding</keyword>
<keyword evidence="18" id="KW-0472">Membrane</keyword>
<dbReference type="PANTHER" id="PTHR41523">
    <property type="entry name" value="TWO-COMPONENT SYSTEM SENSOR PROTEIN"/>
    <property type="match status" value="1"/>
</dbReference>
<evidence type="ECO:0000256" key="10">
    <source>
        <dbReference type="ARBA" id="ARBA00022737"/>
    </source>
</evidence>
<keyword evidence="18" id="KW-1133">Transmembrane helix</keyword>
<dbReference type="InterPro" id="IPR001610">
    <property type="entry name" value="PAC"/>
</dbReference>
<evidence type="ECO:0000256" key="2">
    <source>
        <dbReference type="ARBA" id="ARBA00004370"/>
    </source>
</evidence>
<dbReference type="SUPFAM" id="SSF55785">
    <property type="entry name" value="PYP-like sensor domain (PAS domain)"/>
    <property type="match status" value="1"/>
</dbReference>
<keyword evidence="9" id="KW-0808">Transferase</keyword>
<dbReference type="InterPro" id="IPR013767">
    <property type="entry name" value="PAS_fold"/>
</dbReference>
<comment type="catalytic activity">
    <reaction evidence="1">
        <text>ATP + protein L-histidine = ADP + protein N-phospho-L-histidine.</text>
        <dbReference type="EC" id="2.7.13.3"/>
    </reaction>
</comment>
<evidence type="ECO:0000256" key="1">
    <source>
        <dbReference type="ARBA" id="ARBA00000085"/>
    </source>
</evidence>